<feature type="region of interest" description="Disordered" evidence="2">
    <location>
        <begin position="231"/>
        <end position="257"/>
    </location>
</feature>
<feature type="compositionally biased region" description="Low complexity" evidence="2">
    <location>
        <begin position="231"/>
        <end position="240"/>
    </location>
</feature>
<comment type="function">
    <text evidence="1">Metal-dependent single-stranded DNA (ssDNA) exonuclease involved in mitochondrial genome maintenance.</text>
</comment>
<reference evidence="3 4" key="1">
    <citation type="submission" date="2023-11" db="EMBL/GenBank/DDBJ databases">
        <title>Halocaridina rubra genome assembly.</title>
        <authorList>
            <person name="Smith C."/>
        </authorList>
    </citation>
    <scope>NUCLEOTIDE SEQUENCE [LARGE SCALE GENOMIC DNA]</scope>
    <source>
        <strain evidence="3">EP-1</strain>
        <tissue evidence="3">Whole</tissue>
    </source>
</reference>
<evidence type="ECO:0000256" key="2">
    <source>
        <dbReference type="SAM" id="MobiDB-lite"/>
    </source>
</evidence>
<dbReference type="PANTHER" id="PTHR31340:SF3">
    <property type="entry name" value="MITOCHONDRIAL GENOME MAINTENANCE EXONUCLEASE 1"/>
    <property type="match status" value="1"/>
</dbReference>
<feature type="active site" evidence="1">
    <location>
        <position position="467"/>
    </location>
</feature>
<sequence>MSKTYQLTFWLHARQNFKSAIIGPVHKPNIRFCSGPPGKPPPASNYLQDMKSNSFNRPELSSGVKKSIIIVPKNSSVEEVPLKKTLASTNKMLFGPLLETSQEKKRRLRREELGKEDKKETRKQKRNRKKKKSNYQSLIHLPENSHFMQLNAEKNAQTVSTEEKENTQQETNTVLPDNKRLIMLVTRSSAESILENSSSDSHEPRERHLLDKLHNRKKIIIVPSNVTASLSNSSFPGGSSELASLNPHDSLENHSSELNSACTELQLSPFSNARDSTSLTLIDTDSYLNVDNAKFTAVPKFLDVKAMENFPLFSNISQSYSTEHGKEWNRDDVISIGIFEGGYQRLPSVRKILDETMPKASRIALERWKAKLIKELGEEGFKEYREGLLSRGKLLHHCIQSELSGEEVVDDQLLPAEKLWMSVKTVLPRVSDVRVLESRLIHPYLYYQGAVDCIASYRGTPFLIEWKTSTKPKLSISSMFDDPLQVVAYLGALSYDSNYKLPQPIESAILVVAYESGLPAHVHILGKDECQLYWKMWCSRLCQFWKTHKPEETPDGELSTE</sequence>
<dbReference type="EC" id="3.1.-.-" evidence="1"/>
<protein>
    <recommendedName>
        <fullName evidence="1">Mitochondrial genome maintenance exonuclease 1</fullName>
        <ecNumber evidence="1">3.1.-.-</ecNumber>
    </recommendedName>
</protein>
<keyword evidence="1" id="KW-0269">Exonuclease</keyword>
<dbReference type="HAMAP" id="MF_03030">
    <property type="entry name" value="MGME1"/>
    <property type="match status" value="1"/>
</dbReference>
<comment type="similarity">
    <text evidence="1">Belongs to the MGME1 family.</text>
</comment>
<dbReference type="GO" id="GO:0043504">
    <property type="term" value="P:mitochondrial DNA repair"/>
    <property type="evidence" value="ECO:0007669"/>
    <property type="project" value="UniProtKB-UniRule"/>
</dbReference>
<accession>A0AAN8WYD3</accession>
<feature type="compositionally biased region" description="Basic residues" evidence="2">
    <location>
        <begin position="121"/>
        <end position="133"/>
    </location>
</feature>
<feature type="active site" evidence="1">
    <location>
        <position position="452"/>
    </location>
</feature>
<keyword evidence="1" id="KW-0378">Hydrolase</keyword>
<dbReference type="GO" id="GO:0008297">
    <property type="term" value="F:single-stranded DNA exodeoxyribonuclease activity"/>
    <property type="evidence" value="ECO:0007669"/>
    <property type="project" value="UniProtKB-UniRule"/>
</dbReference>
<comment type="caution">
    <text evidence="3">The sequence shown here is derived from an EMBL/GenBank/DDBJ whole genome shotgun (WGS) entry which is preliminary data.</text>
</comment>
<proteinExistence type="inferred from homology"/>
<dbReference type="GO" id="GO:0006264">
    <property type="term" value="P:mitochondrial DNA replication"/>
    <property type="evidence" value="ECO:0007669"/>
    <property type="project" value="TreeGrafter"/>
</dbReference>
<keyword evidence="4" id="KW-1185">Reference proteome</keyword>
<evidence type="ECO:0000256" key="1">
    <source>
        <dbReference type="HAMAP-Rule" id="MF_03030"/>
    </source>
</evidence>
<name>A0AAN8WYD3_HALRR</name>
<dbReference type="GO" id="GO:0005739">
    <property type="term" value="C:mitochondrion"/>
    <property type="evidence" value="ECO:0007669"/>
    <property type="project" value="UniProtKB-SubCell"/>
</dbReference>
<keyword evidence="1" id="KW-0496">Mitochondrion</keyword>
<feature type="compositionally biased region" description="Basic and acidic residues" evidence="2">
    <location>
        <begin position="109"/>
        <end position="120"/>
    </location>
</feature>
<dbReference type="EMBL" id="JAXCGZ010013351">
    <property type="protein sequence ID" value="KAK7072746.1"/>
    <property type="molecule type" value="Genomic_DNA"/>
</dbReference>
<dbReference type="AlphaFoldDB" id="A0AAN8WYD3"/>
<evidence type="ECO:0000313" key="4">
    <source>
        <dbReference type="Proteomes" id="UP001381693"/>
    </source>
</evidence>
<dbReference type="PANTHER" id="PTHR31340">
    <property type="entry name" value="MITOCHONDRIAL GENOME MAINTENANCE EXONUCLEASE 1"/>
    <property type="match status" value="1"/>
</dbReference>
<feature type="active site" evidence="1">
    <location>
        <position position="465"/>
    </location>
</feature>
<feature type="region of interest" description="Disordered" evidence="2">
    <location>
        <begin position="97"/>
        <end position="137"/>
    </location>
</feature>
<organism evidence="3 4">
    <name type="scientific">Halocaridina rubra</name>
    <name type="common">Hawaiian red shrimp</name>
    <dbReference type="NCBI Taxonomy" id="373956"/>
    <lineage>
        <taxon>Eukaryota</taxon>
        <taxon>Metazoa</taxon>
        <taxon>Ecdysozoa</taxon>
        <taxon>Arthropoda</taxon>
        <taxon>Crustacea</taxon>
        <taxon>Multicrustacea</taxon>
        <taxon>Malacostraca</taxon>
        <taxon>Eumalacostraca</taxon>
        <taxon>Eucarida</taxon>
        <taxon>Decapoda</taxon>
        <taxon>Pleocyemata</taxon>
        <taxon>Caridea</taxon>
        <taxon>Atyoidea</taxon>
        <taxon>Atyidae</taxon>
        <taxon>Halocaridina</taxon>
    </lineage>
</organism>
<dbReference type="Proteomes" id="UP001381693">
    <property type="component" value="Unassembled WGS sequence"/>
</dbReference>
<evidence type="ECO:0000313" key="3">
    <source>
        <dbReference type="EMBL" id="KAK7072746.1"/>
    </source>
</evidence>
<comment type="subcellular location">
    <subcellularLocation>
        <location evidence="1">Mitochondrion</location>
    </subcellularLocation>
</comment>
<gene>
    <name evidence="3" type="primary">MGME1</name>
    <name evidence="3" type="ORF">SK128_001955</name>
</gene>
<keyword evidence="1" id="KW-0540">Nuclease</keyword>